<accession>A0A841TXF1</accession>
<comment type="caution">
    <text evidence="1">The sequence shown here is derived from an EMBL/GenBank/DDBJ whole genome shotgun (WGS) entry which is preliminary data.</text>
</comment>
<protein>
    <submittedName>
        <fullName evidence="1">Uncharacterized protein</fullName>
    </submittedName>
</protein>
<dbReference type="Proteomes" id="UP000553776">
    <property type="component" value="Unassembled WGS sequence"/>
</dbReference>
<gene>
    <name evidence="1" type="ORF">H7B90_15805</name>
</gene>
<evidence type="ECO:0000313" key="2">
    <source>
        <dbReference type="Proteomes" id="UP000553776"/>
    </source>
</evidence>
<dbReference type="AlphaFoldDB" id="A0A841TXF1"/>
<organism evidence="1 2">
    <name type="scientific">Cohnella xylanilytica</name>
    <dbReference type="NCBI Taxonomy" id="557555"/>
    <lineage>
        <taxon>Bacteria</taxon>
        <taxon>Bacillati</taxon>
        <taxon>Bacillota</taxon>
        <taxon>Bacilli</taxon>
        <taxon>Bacillales</taxon>
        <taxon>Paenibacillaceae</taxon>
        <taxon>Cohnella</taxon>
    </lineage>
</organism>
<name>A0A841TXF1_9BACL</name>
<keyword evidence="2" id="KW-1185">Reference proteome</keyword>
<dbReference type="EMBL" id="JACJVR010000060">
    <property type="protein sequence ID" value="MBB6692875.1"/>
    <property type="molecule type" value="Genomic_DNA"/>
</dbReference>
<proteinExistence type="predicted"/>
<dbReference type="RefSeq" id="WP_185136863.1">
    <property type="nucleotide sequence ID" value="NZ_BORM01000001.1"/>
</dbReference>
<reference evidence="1 2" key="1">
    <citation type="submission" date="2020-08" db="EMBL/GenBank/DDBJ databases">
        <title>Cohnella phylogeny.</title>
        <authorList>
            <person name="Dunlap C."/>
        </authorList>
    </citation>
    <scope>NUCLEOTIDE SEQUENCE [LARGE SCALE GENOMIC DNA]</scope>
    <source>
        <strain evidence="1 2">DSM 25239</strain>
    </source>
</reference>
<sequence length="54" mass="6316">MDKELDLPMNGNEEQKTVVLDIRSILEQLGIEKERWPDEWFGREKVEQSSGNPT</sequence>
<evidence type="ECO:0000313" key="1">
    <source>
        <dbReference type="EMBL" id="MBB6692875.1"/>
    </source>
</evidence>